<evidence type="ECO:0000259" key="2">
    <source>
        <dbReference type="Pfam" id="PF03732"/>
    </source>
</evidence>
<dbReference type="InterPro" id="IPR005162">
    <property type="entry name" value="Retrotrans_gag_dom"/>
</dbReference>
<dbReference type="EMBL" id="BQNB010011951">
    <property type="protein sequence ID" value="GJS97292.1"/>
    <property type="molecule type" value="Genomic_DNA"/>
</dbReference>
<evidence type="ECO:0000313" key="4">
    <source>
        <dbReference type="Proteomes" id="UP001151760"/>
    </source>
</evidence>
<dbReference type="Pfam" id="PF03732">
    <property type="entry name" value="Retrotrans_gag"/>
    <property type="match status" value="1"/>
</dbReference>
<feature type="domain" description="Retrotransposon gag" evidence="2">
    <location>
        <begin position="88"/>
        <end position="178"/>
    </location>
</feature>
<dbReference type="Proteomes" id="UP001151760">
    <property type="component" value="Unassembled WGS sequence"/>
</dbReference>
<accession>A0ABQ5A4T1</accession>
<reference evidence="3" key="1">
    <citation type="journal article" date="2022" name="Int. J. Mol. Sci.">
        <title>Draft Genome of Tanacetum Coccineum: Genomic Comparison of Closely Related Tanacetum-Family Plants.</title>
        <authorList>
            <person name="Yamashiro T."/>
            <person name="Shiraishi A."/>
            <person name="Nakayama K."/>
            <person name="Satake H."/>
        </authorList>
    </citation>
    <scope>NUCLEOTIDE SEQUENCE</scope>
</reference>
<gene>
    <name evidence="3" type="ORF">Tco_0804260</name>
</gene>
<dbReference type="PANTHER" id="PTHR33223:SF11">
    <property type="entry name" value="ELEMENT PROTEIN, PUTATIVE-RELATED"/>
    <property type="match status" value="1"/>
</dbReference>
<dbReference type="PANTHER" id="PTHR33223">
    <property type="entry name" value="CCHC-TYPE DOMAIN-CONTAINING PROTEIN"/>
    <property type="match status" value="1"/>
</dbReference>
<reference evidence="3" key="2">
    <citation type="submission" date="2022-01" db="EMBL/GenBank/DDBJ databases">
        <authorList>
            <person name="Yamashiro T."/>
            <person name="Shiraishi A."/>
            <person name="Satake H."/>
            <person name="Nakayama K."/>
        </authorList>
    </citation>
    <scope>NUCLEOTIDE SEQUENCE</scope>
</reference>
<evidence type="ECO:0000313" key="3">
    <source>
        <dbReference type="EMBL" id="GJS97292.1"/>
    </source>
</evidence>
<proteinExistence type="predicted"/>
<feature type="region of interest" description="Disordered" evidence="1">
    <location>
        <begin position="253"/>
        <end position="278"/>
    </location>
</feature>
<protein>
    <submittedName>
        <fullName evidence="3">Protein kinase-like domain, concanavalin A-like lectin/glucanase domain protein</fullName>
    </submittedName>
</protein>
<keyword evidence="4" id="KW-1185">Reference proteome</keyword>
<comment type="caution">
    <text evidence="3">The sequence shown here is derived from an EMBL/GenBank/DDBJ whole genome shotgun (WGS) entry which is preliminary data.</text>
</comment>
<name>A0ABQ5A4T1_9ASTR</name>
<evidence type="ECO:0000256" key="1">
    <source>
        <dbReference type="SAM" id="MobiDB-lite"/>
    </source>
</evidence>
<sequence>MAEGEIDNLTMEQYLALNRGNQASGMVKPKIGGNVNFEIKSQFMRELREDTFFESKNDDAHEHVERVLDIVSLFNIPRVSHDAVMLRVFPITLTGAAKQWVDRLPLGTVDSWDLLKKAFIQRYCTPPKTAKQLEEIYNFKQEGDETLYQAWERYNDLLYKFPTHDINIHQKVNIFYNGFGTMNRQLLDSQGPIPDMTPTQALTAIQNMADHSQKWHDGSSNRNIDRAHIDKDCPLNEEVKSVEEVKYGEFGRSFPNNNRNDGRFNRGGYDQPSSGERRPSLTEIINKYMEEASKRHAEQDEWLKKFYQSTETSREAHDKIIQGLETKVKTLANEVEGRVNNGKFKECKTICTEDGLPLYTPFYYSPEEMEYFSANSGFSDNEKQETDNSRMAEALEALEATLKIKKEPKEEKQSVNYYVDPYEPPIPFLRRLEHHAEEALVHKTMESLKKIMINSPLLKEIRDEEDDLEENLEDPEECGEDKANVIMRDIHNKLNDDWFNNTSEDEDDLEGILDYLEPRSYNGFIGLDGEAYIKRMCKLLGMTYEEKTLILIEKVEVTRYVIGPGEIYTKVKVLRVDEIPRTRDNVAAMRARLMEKMGNKGNGQAKT</sequence>
<organism evidence="3 4">
    <name type="scientific">Tanacetum coccineum</name>
    <dbReference type="NCBI Taxonomy" id="301880"/>
    <lineage>
        <taxon>Eukaryota</taxon>
        <taxon>Viridiplantae</taxon>
        <taxon>Streptophyta</taxon>
        <taxon>Embryophyta</taxon>
        <taxon>Tracheophyta</taxon>
        <taxon>Spermatophyta</taxon>
        <taxon>Magnoliopsida</taxon>
        <taxon>eudicotyledons</taxon>
        <taxon>Gunneridae</taxon>
        <taxon>Pentapetalae</taxon>
        <taxon>asterids</taxon>
        <taxon>campanulids</taxon>
        <taxon>Asterales</taxon>
        <taxon>Asteraceae</taxon>
        <taxon>Asteroideae</taxon>
        <taxon>Anthemideae</taxon>
        <taxon>Anthemidinae</taxon>
        <taxon>Tanacetum</taxon>
    </lineage>
</organism>